<dbReference type="EMBL" id="JACEIK010004757">
    <property type="protein sequence ID" value="MCD9646347.1"/>
    <property type="molecule type" value="Genomic_DNA"/>
</dbReference>
<gene>
    <name evidence="1" type="ORF">HAX54_036114</name>
</gene>
<evidence type="ECO:0000313" key="1">
    <source>
        <dbReference type="EMBL" id="MCD9646347.1"/>
    </source>
</evidence>
<dbReference type="Proteomes" id="UP000823775">
    <property type="component" value="Unassembled WGS sequence"/>
</dbReference>
<sequence>MKEIKDMLKCIMEKYDEKQLVRKARGNCPQLGGSIEPIGSRFNYTTSNTVDSSQEKREFVEEIEDVDIEEVIAKSIKDIEDTNLADSSVIDVEDVESHEKHNTEAI</sequence>
<proteinExistence type="predicted"/>
<comment type="caution">
    <text evidence="1">The sequence shown here is derived from an EMBL/GenBank/DDBJ whole genome shotgun (WGS) entry which is preliminary data.</text>
</comment>
<reference evidence="1 2" key="1">
    <citation type="journal article" date="2021" name="BMC Genomics">
        <title>Datura genome reveals duplications of psychoactive alkaloid biosynthetic genes and high mutation rate following tissue culture.</title>
        <authorList>
            <person name="Rajewski A."/>
            <person name="Carter-House D."/>
            <person name="Stajich J."/>
            <person name="Litt A."/>
        </authorList>
    </citation>
    <scope>NUCLEOTIDE SEQUENCE [LARGE SCALE GENOMIC DNA]</scope>
    <source>
        <strain evidence="1">AR-01</strain>
    </source>
</reference>
<accession>A0ABS8VIN4</accession>
<name>A0ABS8VIN4_DATST</name>
<protein>
    <submittedName>
        <fullName evidence="1">Uncharacterized protein</fullName>
    </submittedName>
</protein>
<evidence type="ECO:0000313" key="2">
    <source>
        <dbReference type="Proteomes" id="UP000823775"/>
    </source>
</evidence>
<organism evidence="1 2">
    <name type="scientific">Datura stramonium</name>
    <name type="common">Jimsonweed</name>
    <name type="synonym">Common thornapple</name>
    <dbReference type="NCBI Taxonomy" id="4076"/>
    <lineage>
        <taxon>Eukaryota</taxon>
        <taxon>Viridiplantae</taxon>
        <taxon>Streptophyta</taxon>
        <taxon>Embryophyta</taxon>
        <taxon>Tracheophyta</taxon>
        <taxon>Spermatophyta</taxon>
        <taxon>Magnoliopsida</taxon>
        <taxon>eudicotyledons</taxon>
        <taxon>Gunneridae</taxon>
        <taxon>Pentapetalae</taxon>
        <taxon>asterids</taxon>
        <taxon>lamiids</taxon>
        <taxon>Solanales</taxon>
        <taxon>Solanaceae</taxon>
        <taxon>Solanoideae</taxon>
        <taxon>Datureae</taxon>
        <taxon>Datura</taxon>
    </lineage>
</organism>
<keyword evidence="2" id="KW-1185">Reference proteome</keyword>